<dbReference type="AlphaFoldDB" id="K1PT71"/>
<name>K1PT71_MAGGI</name>
<proteinExistence type="predicted"/>
<dbReference type="InParanoid" id="K1PT71"/>
<protein>
    <submittedName>
        <fullName evidence="2">Uncharacterized protein</fullName>
    </submittedName>
</protein>
<evidence type="ECO:0000256" key="1">
    <source>
        <dbReference type="SAM" id="MobiDB-lite"/>
    </source>
</evidence>
<dbReference type="EMBL" id="JH815995">
    <property type="protein sequence ID" value="EKC19585.1"/>
    <property type="molecule type" value="Genomic_DNA"/>
</dbReference>
<reference evidence="2" key="1">
    <citation type="journal article" date="2012" name="Nature">
        <title>The oyster genome reveals stress adaptation and complexity of shell formation.</title>
        <authorList>
            <person name="Zhang G."/>
            <person name="Fang X."/>
            <person name="Guo X."/>
            <person name="Li L."/>
            <person name="Luo R."/>
            <person name="Xu F."/>
            <person name="Yang P."/>
            <person name="Zhang L."/>
            <person name="Wang X."/>
            <person name="Qi H."/>
            <person name="Xiong Z."/>
            <person name="Que H."/>
            <person name="Xie Y."/>
            <person name="Holland P.W."/>
            <person name="Paps J."/>
            <person name="Zhu Y."/>
            <person name="Wu F."/>
            <person name="Chen Y."/>
            <person name="Wang J."/>
            <person name="Peng C."/>
            <person name="Meng J."/>
            <person name="Yang L."/>
            <person name="Liu J."/>
            <person name="Wen B."/>
            <person name="Zhang N."/>
            <person name="Huang Z."/>
            <person name="Zhu Q."/>
            <person name="Feng Y."/>
            <person name="Mount A."/>
            <person name="Hedgecock D."/>
            <person name="Xu Z."/>
            <person name="Liu Y."/>
            <person name="Domazet-Loso T."/>
            <person name="Du Y."/>
            <person name="Sun X."/>
            <person name="Zhang S."/>
            <person name="Liu B."/>
            <person name="Cheng P."/>
            <person name="Jiang X."/>
            <person name="Li J."/>
            <person name="Fan D."/>
            <person name="Wang W."/>
            <person name="Fu W."/>
            <person name="Wang T."/>
            <person name="Wang B."/>
            <person name="Zhang J."/>
            <person name="Peng Z."/>
            <person name="Li Y."/>
            <person name="Li N."/>
            <person name="Wang J."/>
            <person name="Chen M."/>
            <person name="He Y."/>
            <person name="Tan F."/>
            <person name="Song X."/>
            <person name="Zheng Q."/>
            <person name="Huang R."/>
            <person name="Yang H."/>
            <person name="Du X."/>
            <person name="Chen L."/>
            <person name="Yang M."/>
            <person name="Gaffney P.M."/>
            <person name="Wang S."/>
            <person name="Luo L."/>
            <person name="She Z."/>
            <person name="Ming Y."/>
            <person name="Huang W."/>
            <person name="Zhang S."/>
            <person name="Huang B."/>
            <person name="Zhang Y."/>
            <person name="Qu T."/>
            <person name="Ni P."/>
            <person name="Miao G."/>
            <person name="Wang J."/>
            <person name="Wang Q."/>
            <person name="Steinberg C.E."/>
            <person name="Wang H."/>
            <person name="Li N."/>
            <person name="Qian L."/>
            <person name="Zhang G."/>
            <person name="Li Y."/>
            <person name="Yang H."/>
            <person name="Liu X."/>
            <person name="Wang J."/>
            <person name="Yin Y."/>
            <person name="Wang J."/>
        </authorList>
    </citation>
    <scope>NUCLEOTIDE SEQUENCE [LARGE SCALE GENOMIC DNA]</scope>
    <source>
        <strain evidence="2">05x7-T-G4-1.051#20</strain>
    </source>
</reference>
<feature type="region of interest" description="Disordered" evidence="1">
    <location>
        <begin position="1"/>
        <end position="35"/>
    </location>
</feature>
<dbReference type="HOGENOM" id="CLU_2673519_0_0_1"/>
<evidence type="ECO:0000313" key="2">
    <source>
        <dbReference type="EMBL" id="EKC19585.1"/>
    </source>
</evidence>
<organism evidence="2">
    <name type="scientific">Magallana gigas</name>
    <name type="common">Pacific oyster</name>
    <name type="synonym">Crassostrea gigas</name>
    <dbReference type="NCBI Taxonomy" id="29159"/>
    <lineage>
        <taxon>Eukaryota</taxon>
        <taxon>Metazoa</taxon>
        <taxon>Spiralia</taxon>
        <taxon>Lophotrochozoa</taxon>
        <taxon>Mollusca</taxon>
        <taxon>Bivalvia</taxon>
        <taxon>Autobranchia</taxon>
        <taxon>Pteriomorphia</taxon>
        <taxon>Ostreida</taxon>
        <taxon>Ostreoidea</taxon>
        <taxon>Ostreidae</taxon>
        <taxon>Magallana</taxon>
    </lineage>
</organism>
<sequence>MPPLPCEKQETWSPSNNKISEHLGSKGAGSTAASRDFDTATQRAVVWMQICINVHTNSAMEARFSDTILTRRRFG</sequence>
<gene>
    <name evidence="2" type="ORF">CGI_10008124</name>
</gene>
<accession>K1PT71</accession>